<keyword evidence="5" id="KW-0762">Sugar transport</keyword>
<comment type="caution">
    <text evidence="11">The sequence shown here is derived from an EMBL/GenBank/DDBJ whole genome shotgun (WGS) entry which is preliminary data.</text>
</comment>
<feature type="transmembrane region" description="Helical" evidence="9">
    <location>
        <begin position="128"/>
        <end position="147"/>
    </location>
</feature>
<feature type="non-terminal residue" evidence="11">
    <location>
        <position position="1"/>
    </location>
</feature>
<name>A0A0F8XR42_9ZZZZ</name>
<dbReference type="EMBL" id="LAZR01057749">
    <property type="protein sequence ID" value="KKK71408.1"/>
    <property type="molecule type" value="Genomic_DNA"/>
</dbReference>
<organism evidence="11">
    <name type="scientific">marine sediment metagenome</name>
    <dbReference type="NCBI Taxonomy" id="412755"/>
    <lineage>
        <taxon>unclassified sequences</taxon>
        <taxon>metagenomes</taxon>
        <taxon>ecological metagenomes</taxon>
    </lineage>
</organism>
<evidence type="ECO:0000256" key="3">
    <source>
        <dbReference type="ARBA" id="ARBA00022448"/>
    </source>
</evidence>
<proteinExistence type="inferred from homology"/>
<evidence type="ECO:0000256" key="7">
    <source>
        <dbReference type="ARBA" id="ARBA00022989"/>
    </source>
</evidence>
<evidence type="ECO:0000259" key="10">
    <source>
        <dbReference type="PROSITE" id="PS50928"/>
    </source>
</evidence>
<dbReference type="CDD" id="cd06261">
    <property type="entry name" value="TM_PBP2"/>
    <property type="match status" value="1"/>
</dbReference>
<evidence type="ECO:0000256" key="8">
    <source>
        <dbReference type="ARBA" id="ARBA00023136"/>
    </source>
</evidence>
<feature type="domain" description="ABC transmembrane type-1" evidence="10">
    <location>
        <begin position="91"/>
        <end position="282"/>
    </location>
</feature>
<keyword evidence="4" id="KW-1003">Cell membrane</keyword>
<accession>A0A0F8XR42</accession>
<dbReference type="Gene3D" id="1.10.3720.10">
    <property type="entry name" value="MetI-like"/>
    <property type="match status" value="1"/>
</dbReference>
<dbReference type="InterPro" id="IPR000515">
    <property type="entry name" value="MetI-like"/>
</dbReference>
<dbReference type="Pfam" id="PF00528">
    <property type="entry name" value="BPD_transp_1"/>
    <property type="match status" value="1"/>
</dbReference>
<dbReference type="PANTHER" id="PTHR32243:SF50">
    <property type="entry name" value="MALTOSE_MALTODEXTRIN TRANSPORT SYSTEM PERMEASE PROTEIN MALG"/>
    <property type="match status" value="1"/>
</dbReference>
<comment type="similarity">
    <text evidence="2">Belongs to the binding-protein-dependent transport system permease family. MalFG subfamily.</text>
</comment>
<sequence length="297" mass="33354">SNSVYYSLDLRKVLLQEGTVRMMRKKAVKPIVIVWTVIIILFLLFPFFVMISTMLKPGSEVYVSPPYWIPKKVALSNFVELWTQHPFAKYLKNSIIIAAGTTILTTVLCIPAAYAISRFHFLGQKLLLYMYLVIQMFSPIIVVIALFKIIARLHLIDTYLGLVLVNTVFTLSFVTWMLSGYFKTIPVDIEEAALIDGCTRIQTIIRIMIPIAAPGLVTTIIYSFIASWNEFMFALTLVQSVGKTPLTLGLYNFVGRYTTQWELLTASAFLAIIPIIVLFLLIEKQLVAGIVGGAVKG</sequence>
<evidence type="ECO:0000256" key="2">
    <source>
        <dbReference type="ARBA" id="ARBA00009047"/>
    </source>
</evidence>
<keyword evidence="8 9" id="KW-0472">Membrane</keyword>
<feature type="transmembrane region" description="Helical" evidence="9">
    <location>
        <begin position="95"/>
        <end position="116"/>
    </location>
</feature>
<dbReference type="GO" id="GO:0005886">
    <property type="term" value="C:plasma membrane"/>
    <property type="evidence" value="ECO:0007669"/>
    <property type="project" value="UniProtKB-SubCell"/>
</dbReference>
<comment type="subcellular location">
    <subcellularLocation>
        <location evidence="1">Cell membrane</location>
        <topology evidence="1">Multi-pass membrane protein</topology>
    </subcellularLocation>
</comment>
<dbReference type="InterPro" id="IPR035906">
    <property type="entry name" value="MetI-like_sf"/>
</dbReference>
<keyword evidence="3" id="KW-0813">Transport</keyword>
<feature type="transmembrane region" description="Helical" evidence="9">
    <location>
        <begin position="159"/>
        <end position="182"/>
    </location>
</feature>
<feature type="transmembrane region" description="Helical" evidence="9">
    <location>
        <begin position="203"/>
        <end position="225"/>
    </location>
</feature>
<evidence type="ECO:0000313" key="11">
    <source>
        <dbReference type="EMBL" id="KKK71408.1"/>
    </source>
</evidence>
<dbReference type="PROSITE" id="PS50928">
    <property type="entry name" value="ABC_TM1"/>
    <property type="match status" value="1"/>
</dbReference>
<evidence type="ECO:0000256" key="6">
    <source>
        <dbReference type="ARBA" id="ARBA00022692"/>
    </source>
</evidence>
<feature type="transmembrane region" description="Helical" evidence="9">
    <location>
        <begin position="31"/>
        <end position="55"/>
    </location>
</feature>
<reference evidence="11" key="1">
    <citation type="journal article" date="2015" name="Nature">
        <title>Complex archaea that bridge the gap between prokaryotes and eukaryotes.</title>
        <authorList>
            <person name="Spang A."/>
            <person name="Saw J.H."/>
            <person name="Jorgensen S.L."/>
            <person name="Zaremba-Niedzwiedzka K."/>
            <person name="Martijn J."/>
            <person name="Lind A.E."/>
            <person name="van Eijk R."/>
            <person name="Schleper C."/>
            <person name="Guy L."/>
            <person name="Ettema T.J."/>
        </authorList>
    </citation>
    <scope>NUCLEOTIDE SEQUENCE</scope>
</reference>
<feature type="transmembrane region" description="Helical" evidence="9">
    <location>
        <begin position="263"/>
        <end position="282"/>
    </location>
</feature>
<keyword evidence="7 9" id="KW-1133">Transmembrane helix</keyword>
<evidence type="ECO:0000256" key="9">
    <source>
        <dbReference type="SAM" id="Phobius"/>
    </source>
</evidence>
<gene>
    <name evidence="11" type="ORF">LCGC14_2914220</name>
</gene>
<evidence type="ECO:0000256" key="5">
    <source>
        <dbReference type="ARBA" id="ARBA00022597"/>
    </source>
</evidence>
<dbReference type="AlphaFoldDB" id="A0A0F8XR42"/>
<keyword evidence="6 9" id="KW-0812">Transmembrane</keyword>
<dbReference type="InterPro" id="IPR050901">
    <property type="entry name" value="BP-dep_ABC_trans_perm"/>
</dbReference>
<evidence type="ECO:0000256" key="1">
    <source>
        <dbReference type="ARBA" id="ARBA00004651"/>
    </source>
</evidence>
<dbReference type="GO" id="GO:0055085">
    <property type="term" value="P:transmembrane transport"/>
    <property type="evidence" value="ECO:0007669"/>
    <property type="project" value="InterPro"/>
</dbReference>
<dbReference type="PANTHER" id="PTHR32243">
    <property type="entry name" value="MALTOSE TRANSPORT SYSTEM PERMEASE-RELATED"/>
    <property type="match status" value="1"/>
</dbReference>
<protein>
    <recommendedName>
        <fullName evidence="10">ABC transmembrane type-1 domain-containing protein</fullName>
    </recommendedName>
</protein>
<dbReference type="SUPFAM" id="SSF161098">
    <property type="entry name" value="MetI-like"/>
    <property type="match status" value="1"/>
</dbReference>
<evidence type="ECO:0000256" key="4">
    <source>
        <dbReference type="ARBA" id="ARBA00022475"/>
    </source>
</evidence>